<dbReference type="AlphaFoldDB" id="A0A841R8X4"/>
<dbReference type="EMBL" id="JACHGJ010000003">
    <property type="protein sequence ID" value="MBB6480353.1"/>
    <property type="molecule type" value="Genomic_DNA"/>
</dbReference>
<dbReference type="SUPFAM" id="SSF55785">
    <property type="entry name" value="PYP-like sensor domain (PAS domain)"/>
    <property type="match status" value="3"/>
</dbReference>
<dbReference type="InterPro" id="IPR043128">
    <property type="entry name" value="Rev_trsase/Diguanyl_cyclase"/>
</dbReference>
<dbReference type="RefSeq" id="WP_184746512.1">
    <property type="nucleotide sequence ID" value="NZ_JACHGJ010000003.1"/>
</dbReference>
<accession>A0A841R8X4</accession>
<dbReference type="InterPro" id="IPR013655">
    <property type="entry name" value="PAS_fold_3"/>
</dbReference>
<dbReference type="NCBIfam" id="TIGR00254">
    <property type="entry name" value="GGDEF"/>
    <property type="match status" value="1"/>
</dbReference>
<dbReference type="InterPro" id="IPR035919">
    <property type="entry name" value="EAL_sf"/>
</dbReference>
<evidence type="ECO:0000313" key="6">
    <source>
        <dbReference type="EMBL" id="MBB6480353.1"/>
    </source>
</evidence>
<dbReference type="SMART" id="SM00091">
    <property type="entry name" value="PAS"/>
    <property type="match status" value="3"/>
</dbReference>
<feature type="domain" description="PAC" evidence="3">
    <location>
        <begin position="246"/>
        <end position="298"/>
    </location>
</feature>
<feature type="domain" description="PAS" evidence="2">
    <location>
        <begin position="196"/>
        <end position="243"/>
    </location>
</feature>
<dbReference type="GO" id="GO:0006355">
    <property type="term" value="P:regulation of DNA-templated transcription"/>
    <property type="evidence" value="ECO:0007669"/>
    <property type="project" value="InterPro"/>
</dbReference>
<name>A0A841R8X4_9SPIO</name>
<proteinExistence type="predicted"/>
<feature type="domain" description="PAS" evidence="2">
    <location>
        <begin position="7"/>
        <end position="77"/>
    </location>
</feature>
<dbReference type="Gene3D" id="3.30.70.270">
    <property type="match status" value="1"/>
</dbReference>
<dbReference type="InterPro" id="IPR000700">
    <property type="entry name" value="PAS-assoc_C"/>
</dbReference>
<dbReference type="PANTHER" id="PTHR44757">
    <property type="entry name" value="DIGUANYLATE CYCLASE DGCP"/>
    <property type="match status" value="1"/>
</dbReference>
<dbReference type="Gene3D" id="3.20.20.450">
    <property type="entry name" value="EAL domain"/>
    <property type="match status" value="1"/>
</dbReference>
<feature type="domain" description="GGDEF" evidence="5">
    <location>
        <begin position="448"/>
        <end position="579"/>
    </location>
</feature>
<dbReference type="Pfam" id="PF08447">
    <property type="entry name" value="PAS_3"/>
    <property type="match status" value="1"/>
</dbReference>
<dbReference type="SUPFAM" id="SSF55073">
    <property type="entry name" value="Nucleotide cyclase"/>
    <property type="match status" value="1"/>
</dbReference>
<feature type="domain" description="PAC" evidence="3">
    <location>
        <begin position="366"/>
        <end position="420"/>
    </location>
</feature>
<dbReference type="PROSITE" id="PS50113">
    <property type="entry name" value="PAC"/>
    <property type="match status" value="3"/>
</dbReference>
<protein>
    <submittedName>
        <fullName evidence="6">Diguanylate cyclase (GGDEF)-like protein/PAS domain S-box-containing protein</fullName>
    </submittedName>
</protein>
<evidence type="ECO:0000259" key="5">
    <source>
        <dbReference type="PROSITE" id="PS50887"/>
    </source>
</evidence>
<feature type="coiled-coil region" evidence="1">
    <location>
        <begin position="119"/>
        <end position="164"/>
    </location>
</feature>
<dbReference type="CDD" id="cd00130">
    <property type="entry name" value="PAS"/>
    <property type="match status" value="3"/>
</dbReference>
<dbReference type="InterPro" id="IPR052155">
    <property type="entry name" value="Biofilm_reg_signaling"/>
</dbReference>
<comment type="caution">
    <text evidence="6">The sequence shown here is derived from an EMBL/GenBank/DDBJ whole genome shotgun (WGS) entry which is preliminary data.</text>
</comment>
<dbReference type="Pfam" id="PF00563">
    <property type="entry name" value="EAL"/>
    <property type="match status" value="1"/>
</dbReference>
<dbReference type="CDD" id="cd01949">
    <property type="entry name" value="GGDEF"/>
    <property type="match status" value="1"/>
</dbReference>
<dbReference type="PROSITE" id="PS50112">
    <property type="entry name" value="PAS"/>
    <property type="match status" value="3"/>
</dbReference>
<organism evidence="6 7">
    <name type="scientific">Spirochaeta isovalerica</name>
    <dbReference type="NCBI Taxonomy" id="150"/>
    <lineage>
        <taxon>Bacteria</taxon>
        <taxon>Pseudomonadati</taxon>
        <taxon>Spirochaetota</taxon>
        <taxon>Spirochaetia</taxon>
        <taxon>Spirochaetales</taxon>
        <taxon>Spirochaetaceae</taxon>
        <taxon>Spirochaeta</taxon>
    </lineage>
</organism>
<dbReference type="InterPro" id="IPR000014">
    <property type="entry name" value="PAS"/>
</dbReference>
<dbReference type="SMART" id="SM00052">
    <property type="entry name" value="EAL"/>
    <property type="match status" value="1"/>
</dbReference>
<dbReference type="PROSITE" id="PS50887">
    <property type="entry name" value="GGDEF"/>
    <property type="match status" value="1"/>
</dbReference>
<dbReference type="InterPro" id="IPR000160">
    <property type="entry name" value="GGDEF_dom"/>
</dbReference>
<dbReference type="InterPro" id="IPR013767">
    <property type="entry name" value="PAS_fold"/>
</dbReference>
<dbReference type="InterPro" id="IPR035965">
    <property type="entry name" value="PAS-like_dom_sf"/>
</dbReference>
<feature type="domain" description="PAS" evidence="2">
    <location>
        <begin position="295"/>
        <end position="340"/>
    </location>
</feature>
<dbReference type="CDD" id="cd01948">
    <property type="entry name" value="EAL"/>
    <property type="match status" value="1"/>
</dbReference>
<dbReference type="SMART" id="SM00086">
    <property type="entry name" value="PAC"/>
    <property type="match status" value="3"/>
</dbReference>
<dbReference type="PROSITE" id="PS50883">
    <property type="entry name" value="EAL"/>
    <property type="match status" value="1"/>
</dbReference>
<dbReference type="Gene3D" id="3.30.450.20">
    <property type="entry name" value="PAS domain"/>
    <property type="match status" value="3"/>
</dbReference>
<keyword evidence="1" id="KW-0175">Coiled coil</keyword>
<dbReference type="Pfam" id="PF00989">
    <property type="entry name" value="PAS"/>
    <property type="match status" value="1"/>
</dbReference>
<evidence type="ECO:0000313" key="7">
    <source>
        <dbReference type="Proteomes" id="UP000587760"/>
    </source>
</evidence>
<evidence type="ECO:0000259" key="2">
    <source>
        <dbReference type="PROSITE" id="PS50112"/>
    </source>
</evidence>
<dbReference type="Pfam" id="PF00990">
    <property type="entry name" value="GGDEF"/>
    <property type="match status" value="1"/>
</dbReference>
<dbReference type="Gene3D" id="2.10.70.100">
    <property type="match status" value="1"/>
</dbReference>
<keyword evidence="7" id="KW-1185">Reference proteome</keyword>
<dbReference type="InterPro" id="IPR001633">
    <property type="entry name" value="EAL_dom"/>
</dbReference>
<dbReference type="SMART" id="SM00267">
    <property type="entry name" value="GGDEF"/>
    <property type="match status" value="1"/>
</dbReference>
<reference evidence="6 7" key="1">
    <citation type="submission" date="2020-08" db="EMBL/GenBank/DDBJ databases">
        <title>Genomic Encyclopedia of Type Strains, Phase IV (KMG-IV): sequencing the most valuable type-strain genomes for metagenomic binning, comparative biology and taxonomic classification.</title>
        <authorList>
            <person name="Goeker M."/>
        </authorList>
    </citation>
    <scope>NUCLEOTIDE SEQUENCE [LARGE SCALE GENOMIC DNA]</scope>
    <source>
        <strain evidence="6 7">DSM 2461</strain>
    </source>
</reference>
<feature type="domain" description="EAL" evidence="4">
    <location>
        <begin position="590"/>
        <end position="842"/>
    </location>
</feature>
<dbReference type="SUPFAM" id="SSF141868">
    <property type="entry name" value="EAL domain-like"/>
    <property type="match status" value="1"/>
</dbReference>
<dbReference type="PANTHER" id="PTHR44757:SF4">
    <property type="entry name" value="DIGUANYLATE CYCLASE DGCE-RELATED"/>
    <property type="match status" value="1"/>
</dbReference>
<evidence type="ECO:0000259" key="4">
    <source>
        <dbReference type="PROSITE" id="PS50883"/>
    </source>
</evidence>
<evidence type="ECO:0000259" key="3">
    <source>
        <dbReference type="PROSITE" id="PS50113"/>
    </source>
</evidence>
<sequence>MTAFTPDSKILNDIFNNTPVGMCITNGNGLYDFVNRAYCRIYGYEAEELIGRSFLTVVPEDQHKLLEDLHNDFLKNGVEVHGEWEVVDKKGRVLSIIADALRVFGSDGNARKVTFVIDITELKSTAEKLQESKDFLTRKVSEKTSELNEIIDHLKNQVEQLYRTESKLLNIRKNLQDAQRLARLGSWEWIIEQNRIEWSDETFRIFGLDPDLFEATLEAYLQSVHPDDRQMLSSLIEKTLKEKESYTIEHRVVHSDGTELTVQGMGQVEVDESGKPVRFYGTVQDITDKVETDRQIRRLTRVLQESSSIIIITDADRVIEYVNSRFEEVTGYRPDQAIGQKAYLFTSYDRTRSDSLEIWNTISTGNSWRGRFKNRRMNGEYFWVEATISPIQDETGKITNYLAIEDDITSMLKAEEQAKYLTTFDKTTGLYNRSSIIGILEKKIVKKSPFSLLMIDIDDFRLINENYGLRVGDLYLQAVVKTVKGIAENCCSGKYHFGRLGEDDLLLILPEIHKEIGNEINSAVETLRVGTESVESTVSIGVAGFPEEGEEVKDLLTKLDIALYRAKEKGKNQCHHYTSDDDRLSEIHTRFSLRRRILDALEEDRFVIWFQPILNLESNQVHHFEVLVRMKEKDGSIALPGSFIPAAESFGLVGSIDRIVAQKAIAYQAFLAGKGIHISLSMNLSGKDLADEKLLGFLKNEVQESGADPEKIVFEITETAAIEDLPRAVEFIANLKELGCKFSLDDFGVGFTSFVYLRDLKVDFIKIDGAFVRSLSRNKDDRTIVKAVSLVARDMGIKSIAEFVQTEADKKILKDLGVDFVQGYLIGKPDPSPLNVLGIELV</sequence>
<dbReference type="InterPro" id="IPR029787">
    <property type="entry name" value="Nucleotide_cyclase"/>
</dbReference>
<dbReference type="InterPro" id="IPR001610">
    <property type="entry name" value="PAC"/>
</dbReference>
<evidence type="ECO:0000256" key="1">
    <source>
        <dbReference type="SAM" id="Coils"/>
    </source>
</evidence>
<dbReference type="NCBIfam" id="TIGR00229">
    <property type="entry name" value="sensory_box"/>
    <property type="match status" value="3"/>
</dbReference>
<gene>
    <name evidence="6" type="ORF">HNR50_002016</name>
</gene>
<dbReference type="Proteomes" id="UP000587760">
    <property type="component" value="Unassembled WGS sequence"/>
</dbReference>
<dbReference type="Pfam" id="PF13426">
    <property type="entry name" value="PAS_9"/>
    <property type="match status" value="1"/>
</dbReference>
<feature type="domain" description="PAC" evidence="3">
    <location>
        <begin position="80"/>
        <end position="131"/>
    </location>
</feature>